<feature type="transmembrane region" description="Helical" evidence="9">
    <location>
        <begin position="190"/>
        <end position="213"/>
    </location>
</feature>
<evidence type="ECO:0000313" key="12">
    <source>
        <dbReference type="RefSeq" id="XP_005103727.1"/>
    </source>
</evidence>
<keyword evidence="4 9" id="KW-1133">Transmembrane helix</keyword>
<evidence type="ECO:0000256" key="4">
    <source>
        <dbReference type="ARBA" id="ARBA00022989"/>
    </source>
</evidence>
<evidence type="ECO:0000256" key="8">
    <source>
        <dbReference type="SAM" id="MobiDB-lite"/>
    </source>
</evidence>
<dbReference type="Gene3D" id="1.20.1070.10">
    <property type="entry name" value="Rhodopsin 7-helix transmembrane proteins"/>
    <property type="match status" value="2"/>
</dbReference>
<keyword evidence="7" id="KW-0297">G-protein coupled receptor</keyword>
<dbReference type="PANTHER" id="PTHR24241:SF76">
    <property type="entry name" value="NEUROPEPTIDE SIFAMIDE RECEPTOR"/>
    <property type="match status" value="1"/>
</dbReference>
<keyword evidence="7" id="KW-0807">Transducer</keyword>
<feature type="domain" description="G-protein coupled receptors family 1 profile" evidence="10">
    <location>
        <begin position="132"/>
        <end position="490"/>
    </location>
</feature>
<dbReference type="Proteomes" id="UP000694888">
    <property type="component" value="Unplaced"/>
</dbReference>
<feature type="transmembrane region" description="Helical" evidence="9">
    <location>
        <begin position="431"/>
        <end position="450"/>
    </location>
</feature>
<dbReference type="PANTHER" id="PTHR24241">
    <property type="entry name" value="NEUROPEPTIDE RECEPTOR-RELATED G-PROTEIN COUPLED RECEPTOR"/>
    <property type="match status" value="1"/>
</dbReference>
<evidence type="ECO:0000256" key="1">
    <source>
        <dbReference type="ARBA" id="ARBA00004651"/>
    </source>
</evidence>
<comment type="subcellular location">
    <subcellularLocation>
        <location evidence="1">Cell membrane</location>
        <topology evidence="1">Multi-pass membrane protein</topology>
    </subcellularLocation>
</comment>
<dbReference type="InterPro" id="IPR000276">
    <property type="entry name" value="GPCR_Rhodpsn"/>
</dbReference>
<gene>
    <name evidence="12" type="primary">LOC101864318</name>
</gene>
<name>A0ABM0JXA7_APLCA</name>
<dbReference type="Pfam" id="PF00001">
    <property type="entry name" value="7tm_1"/>
    <property type="match status" value="1"/>
</dbReference>
<feature type="transmembrane region" description="Helical" evidence="9">
    <location>
        <begin position="233"/>
        <end position="254"/>
    </location>
</feature>
<dbReference type="RefSeq" id="XP_005103727.1">
    <property type="nucleotide sequence ID" value="XM_005103670.3"/>
</dbReference>
<dbReference type="SUPFAM" id="SSF81321">
    <property type="entry name" value="Family A G protein-coupled receptor-like"/>
    <property type="match status" value="1"/>
</dbReference>
<protein>
    <submittedName>
        <fullName evidence="12">Gastrin/cholecystokinin type B receptor isoform X1</fullName>
    </submittedName>
</protein>
<feature type="compositionally biased region" description="Polar residues" evidence="8">
    <location>
        <begin position="394"/>
        <end position="403"/>
    </location>
</feature>
<feature type="region of interest" description="Disordered" evidence="8">
    <location>
        <begin position="380"/>
        <end position="409"/>
    </location>
</feature>
<dbReference type="CDD" id="cd00637">
    <property type="entry name" value="7tm_classA_rhodopsin-like"/>
    <property type="match status" value="1"/>
</dbReference>
<sequence length="526" mass="57953">MTRAKAQPARLVKRQTEFKFNRGSTTTRGKESGRETRRTWMSKVHRVIFNGSQISQTLVVDAHPTAMISQLLTNGPSSPLPRPAAPNISNDITGYEYESLDEYLAELSDARALTLLPAILVLGVIMVCGAVGNSLVFYIYLLKFHPSSTRSAILALAGLDLLTCAVSIPGEILDLRYAYSFSSDTLCKGFRLATTMTLIASGFILLVVAVDRYHRICRPMRNQLTAADAWRRVLFACLLAIAFSVPAPVVYGVARVATPLPPSHNESFYGSECSTSQQYQGHALPIAYNVVLCLLFLAAFLTMIVLYALIGRQVLRQMQFRSSMKNRRGSMIRTELGSNGGGNTTARQAGTAYGEEAEHSISDGAKDSSLLQHEIKAEPDLPSSISAGGHSLPGSPTSVTSAPRLSRKSSVLGRFRRRTQSGDARTRKTTLMLFFITIVFVASFLPHLLLKVMQALNKTFVENLSMAGLILYNIFVRSCFFNTAVNSFVYGFCSPKFRQECKALFIVKLAFWVKRRKMSVHSDDLA</sequence>
<evidence type="ECO:0000256" key="3">
    <source>
        <dbReference type="ARBA" id="ARBA00022692"/>
    </source>
</evidence>
<reference evidence="12" key="1">
    <citation type="submission" date="2025-08" db="UniProtKB">
        <authorList>
            <consortium name="RefSeq"/>
        </authorList>
    </citation>
    <scope>IDENTIFICATION</scope>
</reference>
<feature type="region of interest" description="Disordered" evidence="8">
    <location>
        <begin position="331"/>
        <end position="358"/>
    </location>
</feature>
<evidence type="ECO:0000259" key="10">
    <source>
        <dbReference type="PROSITE" id="PS50262"/>
    </source>
</evidence>
<keyword evidence="11" id="KW-1185">Reference proteome</keyword>
<dbReference type="PROSITE" id="PS50262">
    <property type="entry name" value="G_PROTEIN_RECEP_F1_2"/>
    <property type="match status" value="1"/>
</dbReference>
<keyword evidence="6 7" id="KW-0675">Receptor</keyword>
<evidence type="ECO:0000256" key="6">
    <source>
        <dbReference type="ARBA" id="ARBA00023170"/>
    </source>
</evidence>
<dbReference type="PRINTS" id="PR00237">
    <property type="entry name" value="GPCRRHODOPSN"/>
</dbReference>
<keyword evidence="2" id="KW-1003">Cell membrane</keyword>
<feature type="transmembrane region" description="Helical" evidence="9">
    <location>
        <begin position="286"/>
        <end position="310"/>
    </location>
</feature>
<dbReference type="PROSITE" id="PS00237">
    <property type="entry name" value="G_PROTEIN_RECEP_F1_1"/>
    <property type="match status" value="1"/>
</dbReference>
<keyword evidence="5 9" id="KW-0472">Membrane</keyword>
<feature type="transmembrane region" description="Helical" evidence="9">
    <location>
        <begin position="470"/>
        <end position="493"/>
    </location>
</feature>
<dbReference type="InterPro" id="IPR017452">
    <property type="entry name" value="GPCR_Rhodpsn_7TM"/>
</dbReference>
<feature type="transmembrane region" description="Helical" evidence="9">
    <location>
        <begin position="115"/>
        <end position="140"/>
    </location>
</feature>
<comment type="similarity">
    <text evidence="7">Belongs to the G-protein coupled receptor 1 family.</text>
</comment>
<proteinExistence type="inferred from homology"/>
<evidence type="ECO:0000256" key="9">
    <source>
        <dbReference type="SAM" id="Phobius"/>
    </source>
</evidence>
<organism evidence="11 12">
    <name type="scientific">Aplysia californica</name>
    <name type="common">California sea hare</name>
    <dbReference type="NCBI Taxonomy" id="6500"/>
    <lineage>
        <taxon>Eukaryota</taxon>
        <taxon>Metazoa</taxon>
        <taxon>Spiralia</taxon>
        <taxon>Lophotrochozoa</taxon>
        <taxon>Mollusca</taxon>
        <taxon>Gastropoda</taxon>
        <taxon>Heterobranchia</taxon>
        <taxon>Euthyneura</taxon>
        <taxon>Tectipleura</taxon>
        <taxon>Aplysiida</taxon>
        <taxon>Aplysioidea</taxon>
        <taxon>Aplysiidae</taxon>
        <taxon>Aplysia</taxon>
    </lineage>
</organism>
<accession>A0ABM0JXA7</accession>
<evidence type="ECO:0000256" key="5">
    <source>
        <dbReference type="ARBA" id="ARBA00023136"/>
    </source>
</evidence>
<evidence type="ECO:0000313" key="11">
    <source>
        <dbReference type="Proteomes" id="UP000694888"/>
    </source>
</evidence>
<evidence type="ECO:0000256" key="2">
    <source>
        <dbReference type="ARBA" id="ARBA00022475"/>
    </source>
</evidence>
<evidence type="ECO:0000256" key="7">
    <source>
        <dbReference type="RuleBase" id="RU000688"/>
    </source>
</evidence>
<dbReference type="GeneID" id="101864318"/>
<keyword evidence="3 7" id="KW-0812">Transmembrane</keyword>